<protein>
    <submittedName>
        <fullName evidence="1">Uncharacterized protein</fullName>
    </submittedName>
</protein>
<proteinExistence type="predicted"/>
<organism evidence="1 2">
    <name type="scientific">Nepenthes gracilis</name>
    <name type="common">Slender pitcher plant</name>
    <dbReference type="NCBI Taxonomy" id="150966"/>
    <lineage>
        <taxon>Eukaryota</taxon>
        <taxon>Viridiplantae</taxon>
        <taxon>Streptophyta</taxon>
        <taxon>Embryophyta</taxon>
        <taxon>Tracheophyta</taxon>
        <taxon>Spermatophyta</taxon>
        <taxon>Magnoliopsida</taxon>
        <taxon>eudicotyledons</taxon>
        <taxon>Gunneridae</taxon>
        <taxon>Pentapetalae</taxon>
        <taxon>Caryophyllales</taxon>
        <taxon>Nepenthaceae</taxon>
        <taxon>Nepenthes</taxon>
    </lineage>
</organism>
<gene>
    <name evidence="1" type="ORF">Nepgr_033810</name>
</gene>
<sequence>MRSSFDSRILSLYLVMNRAAQRSGGRRETFLPFGKGFRAPPLRSLSLRLTEAGKEGQTPLTRFYAGLPHRPV</sequence>
<evidence type="ECO:0000313" key="2">
    <source>
        <dbReference type="Proteomes" id="UP001279734"/>
    </source>
</evidence>
<keyword evidence="2" id="KW-1185">Reference proteome</keyword>
<dbReference type="Proteomes" id="UP001279734">
    <property type="component" value="Unassembled WGS sequence"/>
</dbReference>
<accession>A0AAD3Y952</accession>
<evidence type="ECO:0000313" key="1">
    <source>
        <dbReference type="EMBL" id="GMH31966.1"/>
    </source>
</evidence>
<dbReference type="AlphaFoldDB" id="A0AAD3Y952"/>
<name>A0AAD3Y952_NEPGR</name>
<dbReference type="EMBL" id="BSYO01000048">
    <property type="protein sequence ID" value="GMH31966.1"/>
    <property type="molecule type" value="Genomic_DNA"/>
</dbReference>
<reference evidence="1" key="1">
    <citation type="submission" date="2023-05" db="EMBL/GenBank/DDBJ databases">
        <title>Nepenthes gracilis genome sequencing.</title>
        <authorList>
            <person name="Fukushima K."/>
        </authorList>
    </citation>
    <scope>NUCLEOTIDE SEQUENCE</scope>
    <source>
        <strain evidence="1">SING2019-196</strain>
    </source>
</reference>
<comment type="caution">
    <text evidence="1">The sequence shown here is derived from an EMBL/GenBank/DDBJ whole genome shotgun (WGS) entry which is preliminary data.</text>
</comment>